<sequence>MVSFLFVTAPAADIETINRALLHMREWDTGFDETFDPCKLKIDKAPYTENASEDDEPTSPPLRDLSDNAWSGASTEDVESYCFDYVQAGAPNDGHLFAILDAAAIESKTCILANLPYEYYDDPSTFRGKYNKVRVPWDEFYLMWCNLDIANMNFEEFTEEGEDGGDDQGWFTYNSVSNGSDISEEGAKKRDAMLERLRLQEYV</sequence>
<dbReference type="GeneID" id="40750589"/>
<evidence type="ECO:0000259" key="2">
    <source>
        <dbReference type="Pfam" id="PF21962"/>
    </source>
</evidence>
<dbReference type="OrthoDB" id="2884623at2759"/>
<gene>
    <name evidence="3" type="ORF">M438DRAFT_371682</name>
</gene>
<dbReference type="RefSeq" id="XP_029765044.1">
    <property type="nucleotide sequence ID" value="XM_029908283.1"/>
</dbReference>
<evidence type="ECO:0000256" key="1">
    <source>
        <dbReference type="SAM" id="MobiDB-lite"/>
    </source>
</evidence>
<dbReference type="STRING" id="1043002.A0A074Y3S6"/>
<accession>A0A074Y3S6</accession>
<feature type="region of interest" description="Disordered" evidence="1">
    <location>
        <begin position="46"/>
        <end position="69"/>
    </location>
</feature>
<organism evidence="3 4">
    <name type="scientific">Aureobasidium pullulans EXF-150</name>
    <dbReference type="NCBI Taxonomy" id="1043002"/>
    <lineage>
        <taxon>Eukaryota</taxon>
        <taxon>Fungi</taxon>
        <taxon>Dikarya</taxon>
        <taxon>Ascomycota</taxon>
        <taxon>Pezizomycotina</taxon>
        <taxon>Dothideomycetes</taxon>
        <taxon>Dothideomycetidae</taxon>
        <taxon>Dothideales</taxon>
        <taxon>Saccotheciaceae</taxon>
        <taxon>Aureobasidium</taxon>
    </lineage>
</organism>
<evidence type="ECO:0000313" key="3">
    <source>
        <dbReference type="EMBL" id="KEQ88857.1"/>
    </source>
</evidence>
<dbReference type="Pfam" id="PF21962">
    <property type="entry name" value="DUF6924"/>
    <property type="match status" value="1"/>
</dbReference>
<dbReference type="HOGENOM" id="CLU_117728_0_0_1"/>
<reference evidence="3 4" key="1">
    <citation type="journal article" date="2014" name="BMC Genomics">
        <title>Genome sequencing of four Aureobasidium pullulans varieties: biotechnological potential, stress tolerance, and description of new species.</title>
        <authorList>
            <person name="Gostin Ar C."/>
            <person name="Ohm R.A."/>
            <person name="Kogej T."/>
            <person name="Sonjak S."/>
            <person name="Turk M."/>
            <person name="Zajc J."/>
            <person name="Zalar P."/>
            <person name="Grube M."/>
            <person name="Sun H."/>
            <person name="Han J."/>
            <person name="Sharma A."/>
            <person name="Chiniquy J."/>
            <person name="Ngan C.Y."/>
            <person name="Lipzen A."/>
            <person name="Barry K."/>
            <person name="Grigoriev I.V."/>
            <person name="Gunde-Cimerman N."/>
        </authorList>
    </citation>
    <scope>NUCLEOTIDE SEQUENCE [LARGE SCALE GENOMIC DNA]</scope>
    <source>
        <strain evidence="3 4">EXF-150</strain>
    </source>
</reference>
<protein>
    <recommendedName>
        <fullName evidence="2">DUF6924 domain-containing protein</fullName>
    </recommendedName>
</protein>
<dbReference type="Proteomes" id="UP000030706">
    <property type="component" value="Unassembled WGS sequence"/>
</dbReference>
<evidence type="ECO:0000313" key="4">
    <source>
        <dbReference type="Proteomes" id="UP000030706"/>
    </source>
</evidence>
<dbReference type="InterPro" id="IPR053832">
    <property type="entry name" value="DUF6924"/>
</dbReference>
<proteinExistence type="predicted"/>
<dbReference type="EMBL" id="KL584975">
    <property type="protein sequence ID" value="KEQ88857.1"/>
    <property type="molecule type" value="Genomic_DNA"/>
</dbReference>
<dbReference type="AlphaFoldDB" id="A0A074Y3S6"/>
<keyword evidence="4" id="KW-1185">Reference proteome</keyword>
<name>A0A074Y3S6_AURPU</name>
<feature type="domain" description="DUF6924" evidence="2">
    <location>
        <begin position="55"/>
        <end position="163"/>
    </location>
</feature>